<evidence type="ECO:0000256" key="1">
    <source>
        <dbReference type="ARBA" id="ARBA00001946"/>
    </source>
</evidence>
<evidence type="ECO:0000313" key="15">
    <source>
        <dbReference type="EMBL" id="MBD8019470.1"/>
    </source>
</evidence>
<dbReference type="NCBIfam" id="TIGR04074">
    <property type="entry name" value="bacter_Hen1"/>
    <property type="match status" value="1"/>
</dbReference>
<keyword evidence="8" id="KW-0460">Magnesium</keyword>
<name>A0ABR8WR38_9MICO</name>
<keyword evidence="9" id="KW-0694">RNA-binding</keyword>
<evidence type="ECO:0000256" key="11">
    <source>
        <dbReference type="ARBA" id="ARBA00035025"/>
    </source>
</evidence>
<reference evidence="15 16" key="1">
    <citation type="submission" date="2020-08" db="EMBL/GenBank/DDBJ databases">
        <title>A Genomic Blueprint of the Chicken Gut Microbiome.</title>
        <authorList>
            <person name="Gilroy R."/>
            <person name="Ravi A."/>
            <person name="Getino M."/>
            <person name="Pursley I."/>
            <person name="Horton D.L."/>
            <person name="Alikhan N.-F."/>
            <person name="Baker D."/>
            <person name="Gharbi K."/>
            <person name="Hall N."/>
            <person name="Watson M."/>
            <person name="Adriaenssens E.M."/>
            <person name="Foster-Nyarko E."/>
            <person name="Jarju S."/>
            <person name="Secka A."/>
            <person name="Antonio M."/>
            <person name="Oren A."/>
            <person name="Chaudhuri R."/>
            <person name="La Ragione R.M."/>
            <person name="Hildebrand F."/>
            <person name="Pallen M.J."/>
        </authorList>
    </citation>
    <scope>NUCLEOTIDE SEQUENCE [LARGE SCALE GENOMIC DNA]</scope>
    <source>
        <strain evidence="15 16">Re57</strain>
    </source>
</reference>
<keyword evidence="5" id="KW-0808">Transferase</keyword>
<dbReference type="CDD" id="cd02440">
    <property type="entry name" value="AdoMet_MTases"/>
    <property type="match status" value="1"/>
</dbReference>
<protein>
    <recommendedName>
        <fullName evidence="3">Small RNA 2'-O-methyltransferase</fullName>
        <ecNumber evidence="11">2.1.1.386</ecNumber>
    </recommendedName>
</protein>
<dbReference type="InterPro" id="IPR038546">
    <property type="entry name" value="Hen1_N_sf"/>
</dbReference>
<evidence type="ECO:0000256" key="10">
    <source>
        <dbReference type="ARBA" id="ARBA00023158"/>
    </source>
</evidence>
<dbReference type="SUPFAM" id="SSF53335">
    <property type="entry name" value="S-adenosyl-L-methionine-dependent methyltransferases"/>
    <property type="match status" value="1"/>
</dbReference>
<dbReference type="RefSeq" id="WP_191725060.1">
    <property type="nucleotide sequence ID" value="NZ_JACSPY010000001.1"/>
</dbReference>
<comment type="cofactor">
    <cofactor evidence="1">
        <name>Mg(2+)</name>
        <dbReference type="ChEBI" id="CHEBI:18420"/>
    </cofactor>
</comment>
<comment type="caution">
    <text evidence="15">The sequence shown here is derived from an EMBL/GenBank/DDBJ whole genome shotgun (WGS) entry which is preliminary data.</text>
</comment>
<gene>
    <name evidence="15" type="ORF">H9634_01560</name>
</gene>
<evidence type="ECO:0000256" key="12">
    <source>
        <dbReference type="ARBA" id="ARBA00048418"/>
    </source>
</evidence>
<keyword evidence="4" id="KW-0489">Methyltransferase</keyword>
<dbReference type="Gene3D" id="3.40.50.150">
    <property type="entry name" value="Vaccinia Virus protein VP39"/>
    <property type="match status" value="1"/>
</dbReference>
<dbReference type="EC" id="2.1.1.386" evidence="11"/>
<comment type="catalytic activity">
    <reaction evidence="12">
        <text>small RNA 3'-end nucleotide + S-adenosyl-L-methionine = small RNA 3'-end 2'-O-methylnucleotide + S-adenosyl-L-homocysteine + H(+)</text>
        <dbReference type="Rhea" id="RHEA:37887"/>
        <dbReference type="Rhea" id="RHEA-COMP:10415"/>
        <dbReference type="Rhea" id="RHEA-COMP:10416"/>
        <dbReference type="ChEBI" id="CHEBI:15378"/>
        <dbReference type="ChEBI" id="CHEBI:57856"/>
        <dbReference type="ChEBI" id="CHEBI:59789"/>
        <dbReference type="ChEBI" id="CHEBI:74896"/>
        <dbReference type="ChEBI" id="CHEBI:74898"/>
        <dbReference type="EC" id="2.1.1.386"/>
    </reaction>
</comment>
<comment type="similarity">
    <text evidence="2">Belongs to the methyltransferase superfamily. HEN1 family.</text>
</comment>
<dbReference type="Gene3D" id="3.30.1610.20">
    <property type="entry name" value="Hen1, N-terminal domain"/>
    <property type="match status" value="1"/>
</dbReference>
<organism evidence="15 16">
    <name type="scientific">Brevibacterium gallinarum</name>
    <dbReference type="NCBI Taxonomy" id="2762220"/>
    <lineage>
        <taxon>Bacteria</taxon>
        <taxon>Bacillati</taxon>
        <taxon>Actinomycetota</taxon>
        <taxon>Actinomycetes</taxon>
        <taxon>Micrococcales</taxon>
        <taxon>Brevibacteriaceae</taxon>
        <taxon>Brevibacterium</taxon>
    </lineage>
</organism>
<dbReference type="Proteomes" id="UP000651517">
    <property type="component" value="Unassembled WGS sequence"/>
</dbReference>
<evidence type="ECO:0000256" key="13">
    <source>
        <dbReference type="SAM" id="MobiDB-lite"/>
    </source>
</evidence>
<dbReference type="InterPro" id="IPR029063">
    <property type="entry name" value="SAM-dependent_MTases_sf"/>
</dbReference>
<dbReference type="InterPro" id="IPR026610">
    <property type="entry name" value="Hen1"/>
</dbReference>
<evidence type="ECO:0000256" key="6">
    <source>
        <dbReference type="ARBA" id="ARBA00022691"/>
    </source>
</evidence>
<evidence type="ECO:0000259" key="14">
    <source>
        <dbReference type="Pfam" id="PF12623"/>
    </source>
</evidence>
<evidence type="ECO:0000256" key="2">
    <source>
        <dbReference type="ARBA" id="ARBA00009026"/>
    </source>
</evidence>
<accession>A0ABR8WR38</accession>
<dbReference type="PANTHER" id="PTHR21404:SF3">
    <property type="entry name" value="SMALL RNA 2'-O-METHYLTRANSFERASE"/>
    <property type="match status" value="1"/>
</dbReference>
<feature type="domain" description="Hen1 N-terminal" evidence="14">
    <location>
        <begin position="1"/>
        <end position="233"/>
    </location>
</feature>
<evidence type="ECO:0000256" key="7">
    <source>
        <dbReference type="ARBA" id="ARBA00022723"/>
    </source>
</evidence>
<feature type="region of interest" description="Disordered" evidence="13">
    <location>
        <begin position="236"/>
        <end position="259"/>
    </location>
</feature>
<feature type="compositionally biased region" description="Low complexity" evidence="13">
    <location>
        <begin position="238"/>
        <end position="259"/>
    </location>
</feature>
<evidence type="ECO:0000313" key="16">
    <source>
        <dbReference type="Proteomes" id="UP000651517"/>
    </source>
</evidence>
<dbReference type="InterPro" id="IPR024740">
    <property type="entry name" value="Hen1_N"/>
</dbReference>
<evidence type="ECO:0000256" key="5">
    <source>
        <dbReference type="ARBA" id="ARBA00022679"/>
    </source>
</evidence>
<keyword evidence="10" id="KW-0943">RNA-mediated gene silencing</keyword>
<dbReference type="Pfam" id="PF13489">
    <property type="entry name" value="Methyltransf_23"/>
    <property type="match status" value="1"/>
</dbReference>
<sequence>MFLSLTLHGEPGIPARDLGFILHKHPDRVHTAQLSFGTAQVFYPRADDDVCQAALWVDVDTGKLAKLGQFRRDSFHLSGYINDRPWAASSLLAVALRSVFSTAMAGTLASRPDLAATEFRLEAQVAAVQTTPQAATEVFAPLGWEVTTASGPEGLAPNLHLHGRATVQALLNELYVLIPVLDGGKHYWVDESEIDKLLDRAGTWLAAHPQRETILHRYLAQQRRYVRAAEQRLDSVPADPGAEAAAASDPGAEAGGASRQALRELRRERVLAEITALRPRSVVDIGCGAGALLAPLLGNPRIASVIGTDVSAGELSRAERALNIDRMPERQAARLELIQSSITYIDERIAEADVAVLMEVIEHIDPSRLPAVEASLFGHAAPSHAIVTTPNREYNACYPGLAGGQFRHPDHRFEFSRTEFASWAAAVCSRYGYVVDIDGIGDADPVHGQPTQIAVFSRTFTAEEPVTAMEPAA</sequence>
<dbReference type="EMBL" id="JACSPY010000001">
    <property type="protein sequence ID" value="MBD8019470.1"/>
    <property type="molecule type" value="Genomic_DNA"/>
</dbReference>
<dbReference type="InterPro" id="IPR024026">
    <property type="entry name" value="3'-RNA_MeTfrase_Hen1_bac"/>
</dbReference>
<evidence type="ECO:0000256" key="3">
    <source>
        <dbReference type="ARBA" id="ARBA00021330"/>
    </source>
</evidence>
<keyword evidence="7" id="KW-0479">Metal-binding</keyword>
<evidence type="ECO:0000256" key="8">
    <source>
        <dbReference type="ARBA" id="ARBA00022842"/>
    </source>
</evidence>
<dbReference type="Pfam" id="PF12623">
    <property type="entry name" value="Hen1_L"/>
    <property type="match status" value="1"/>
</dbReference>
<dbReference type="PANTHER" id="PTHR21404">
    <property type="entry name" value="HEN1"/>
    <property type="match status" value="1"/>
</dbReference>
<proteinExistence type="inferred from homology"/>
<evidence type="ECO:0000256" key="9">
    <source>
        <dbReference type="ARBA" id="ARBA00022884"/>
    </source>
</evidence>
<evidence type="ECO:0000256" key="4">
    <source>
        <dbReference type="ARBA" id="ARBA00022603"/>
    </source>
</evidence>
<keyword evidence="6" id="KW-0949">S-adenosyl-L-methionine</keyword>
<keyword evidence="16" id="KW-1185">Reference proteome</keyword>